<dbReference type="CDD" id="cd12148">
    <property type="entry name" value="fungal_TF_MHR"/>
    <property type="match status" value="1"/>
</dbReference>
<evidence type="ECO:0000313" key="3">
    <source>
        <dbReference type="EMBL" id="WFD25035.1"/>
    </source>
</evidence>
<dbReference type="Proteomes" id="UP001214415">
    <property type="component" value="Chromosome 8"/>
</dbReference>
<keyword evidence="2" id="KW-0539">Nucleus</keyword>
<name>A0AAF0EG46_9BASI</name>
<comment type="subcellular location">
    <subcellularLocation>
        <location evidence="1">Nucleus</location>
    </subcellularLocation>
</comment>
<gene>
    <name evidence="3" type="ORF">MEQU1_003745</name>
</gene>
<proteinExistence type="predicted"/>
<dbReference type="InterPro" id="IPR050613">
    <property type="entry name" value="Sec_Metabolite_Reg"/>
</dbReference>
<evidence type="ECO:0000256" key="2">
    <source>
        <dbReference type="ARBA" id="ARBA00023242"/>
    </source>
</evidence>
<dbReference type="GO" id="GO:0005634">
    <property type="term" value="C:nucleus"/>
    <property type="evidence" value="ECO:0007669"/>
    <property type="project" value="UniProtKB-SubCell"/>
</dbReference>
<evidence type="ECO:0000313" key="4">
    <source>
        <dbReference type="Proteomes" id="UP001214415"/>
    </source>
</evidence>
<dbReference type="PANTHER" id="PTHR31001:SF76">
    <property type="entry name" value="ZN(2)-C6 FUNGAL-TYPE DOMAIN-CONTAINING PROTEIN"/>
    <property type="match status" value="1"/>
</dbReference>
<sequence>MDVLQHLTPNFPLFGPSQLTVLYNRDRKAWAERLQSYLDLLPSRRAMVSLIEYYVREIDPIYGFVNEAILELHLDLLYPHLGLSRASAYPEPTGSGRESMAGSSGTLDRAKAINSSFWTDARNYGLLALLFAILYAAASMLEVSDIQARHIFESQDAEGVTARIDALHDAGIFFFQHSNMIEQPTLWTLQNFNILSIKYLNMREMHIVVIWNRLAISLAQHMGLNRLGSTLDDLTNELPSTMRSNDILECMPWVDEMSPTDLPQRELGRLIWATLLRFDWFRSVHVDYTYSVCESMNQTCAPAALCPEEVLMLRQLPPSVLRDPDRPSPMVFFRILLDLGRIVCQISEILLRQRSVRQKRQLSLEETMHIDQQIRALQASLPRYFHFDQDVSDERTQAILEKHPYLKLQRLFLQEQINYRLMRLHLPFIEEDIHTGHTSLSVETCAEGARISIAVHEELEQTNNPNRRAPFLFWHLLTNATVLQRILIHYPIPLPRQMQLMQSLRYAVHHLGHAPLPTSFSTNPHLQAAMGALRRFYQGI</sequence>
<evidence type="ECO:0000256" key="1">
    <source>
        <dbReference type="ARBA" id="ARBA00004123"/>
    </source>
</evidence>
<dbReference type="PANTHER" id="PTHR31001">
    <property type="entry name" value="UNCHARACTERIZED TRANSCRIPTIONAL REGULATORY PROTEIN"/>
    <property type="match status" value="1"/>
</dbReference>
<organism evidence="3 4">
    <name type="scientific">Malassezia equina</name>
    <dbReference type="NCBI Taxonomy" id="1381935"/>
    <lineage>
        <taxon>Eukaryota</taxon>
        <taxon>Fungi</taxon>
        <taxon>Dikarya</taxon>
        <taxon>Basidiomycota</taxon>
        <taxon>Ustilaginomycotina</taxon>
        <taxon>Malasseziomycetes</taxon>
        <taxon>Malasseziales</taxon>
        <taxon>Malasseziaceae</taxon>
        <taxon>Malassezia</taxon>
    </lineage>
</organism>
<dbReference type="AlphaFoldDB" id="A0AAF0EG46"/>
<accession>A0AAF0EG46</accession>
<keyword evidence="4" id="KW-1185">Reference proteome</keyword>
<dbReference type="EMBL" id="CP119907">
    <property type="protein sequence ID" value="WFD25035.1"/>
    <property type="molecule type" value="Genomic_DNA"/>
</dbReference>
<protein>
    <submittedName>
        <fullName evidence="3">Uncharacterized protein</fullName>
    </submittedName>
</protein>
<reference evidence="3" key="1">
    <citation type="submission" date="2023-03" db="EMBL/GenBank/DDBJ databases">
        <title>Mating type loci evolution in Malassezia.</title>
        <authorList>
            <person name="Coelho M.A."/>
        </authorList>
    </citation>
    <scope>NUCLEOTIDE SEQUENCE</scope>
    <source>
        <strain evidence="3">CBS 12830</strain>
    </source>
</reference>